<name>A0ABY6P0I5_9NOCA</name>
<dbReference type="InterPro" id="IPR050266">
    <property type="entry name" value="AB_hydrolase_sf"/>
</dbReference>
<dbReference type="Gene3D" id="3.40.50.1820">
    <property type="entry name" value="alpha/beta hydrolase"/>
    <property type="match status" value="1"/>
</dbReference>
<evidence type="ECO:0000313" key="3">
    <source>
        <dbReference type="Proteomes" id="UP001164965"/>
    </source>
</evidence>
<organism evidence="2 3">
    <name type="scientific">Rhodococcus antarcticus</name>
    <dbReference type="NCBI Taxonomy" id="2987751"/>
    <lineage>
        <taxon>Bacteria</taxon>
        <taxon>Bacillati</taxon>
        <taxon>Actinomycetota</taxon>
        <taxon>Actinomycetes</taxon>
        <taxon>Mycobacteriales</taxon>
        <taxon>Nocardiaceae</taxon>
        <taxon>Rhodococcus</taxon>
    </lineage>
</organism>
<dbReference type="PANTHER" id="PTHR43798">
    <property type="entry name" value="MONOACYLGLYCEROL LIPASE"/>
    <property type="match status" value="1"/>
</dbReference>
<keyword evidence="3" id="KW-1185">Reference proteome</keyword>
<feature type="domain" description="AB hydrolase-1" evidence="1">
    <location>
        <begin position="34"/>
        <end position="278"/>
    </location>
</feature>
<protein>
    <submittedName>
        <fullName evidence="2">Alpha/beta hydrolase</fullName>
    </submittedName>
</protein>
<dbReference type="Proteomes" id="UP001164965">
    <property type="component" value="Chromosome"/>
</dbReference>
<keyword evidence="2" id="KW-0378">Hydrolase</keyword>
<accession>A0ABY6P0I5</accession>
<proteinExistence type="predicted"/>
<gene>
    <name evidence="2" type="ORF">RHODO2019_01130</name>
</gene>
<dbReference type="PRINTS" id="PR00111">
    <property type="entry name" value="ABHYDROLASE"/>
</dbReference>
<dbReference type="SUPFAM" id="SSF53474">
    <property type="entry name" value="alpha/beta-Hydrolases"/>
    <property type="match status" value="1"/>
</dbReference>
<dbReference type="EMBL" id="CP110615">
    <property type="protein sequence ID" value="UZJ25145.1"/>
    <property type="molecule type" value="Genomic_DNA"/>
</dbReference>
<dbReference type="PANTHER" id="PTHR43798:SF33">
    <property type="entry name" value="HYDROLASE, PUTATIVE (AFU_ORTHOLOGUE AFUA_2G14860)-RELATED"/>
    <property type="match status" value="1"/>
</dbReference>
<dbReference type="InterPro" id="IPR029058">
    <property type="entry name" value="AB_hydrolase_fold"/>
</dbReference>
<dbReference type="Pfam" id="PF12697">
    <property type="entry name" value="Abhydrolase_6"/>
    <property type="match status" value="1"/>
</dbReference>
<dbReference type="GO" id="GO:0016787">
    <property type="term" value="F:hydrolase activity"/>
    <property type="evidence" value="ECO:0007669"/>
    <property type="project" value="UniProtKB-KW"/>
</dbReference>
<dbReference type="RefSeq" id="WP_265383251.1">
    <property type="nucleotide sequence ID" value="NZ_CP110615.1"/>
</dbReference>
<sequence>MASPAVRRWHPGHGHSRSAGRLQVRTFGSGDPVVVLLHGMLAAGSCFGAAFDCLGSRGTVVVPDLLGFGSSAHQPGPFTAAAHCAALDDMLTALELGDRPLVVVGHSMGGALALRWAATRAPQVQAVITFCAALYRTPAEAGAGVRRMGVVDSVLAGDGALPRAACAAMCRFRTAASWVAVAIRPGLPLALARSGVQHRWDSYHGSLVSLVRGAEWEPAVRRLTDAGVAVTLVEGSRDPVPVPGRAATLATDLPSTAWVLHPGADHQLPIAHGDWCAAVIAASSGSRRAPAAP</sequence>
<evidence type="ECO:0000259" key="1">
    <source>
        <dbReference type="Pfam" id="PF12697"/>
    </source>
</evidence>
<evidence type="ECO:0000313" key="2">
    <source>
        <dbReference type="EMBL" id="UZJ25145.1"/>
    </source>
</evidence>
<dbReference type="InterPro" id="IPR000073">
    <property type="entry name" value="AB_hydrolase_1"/>
</dbReference>
<reference evidence="2" key="1">
    <citation type="submission" date="2022-10" db="EMBL/GenBank/DDBJ databases">
        <title>Rhodococcus sp.75.</title>
        <authorList>
            <person name="Sun M."/>
        </authorList>
    </citation>
    <scope>NUCLEOTIDE SEQUENCE</scope>
    <source>
        <strain evidence="2">75</strain>
    </source>
</reference>